<dbReference type="Proteomes" id="UP000190286">
    <property type="component" value="Unassembled WGS sequence"/>
</dbReference>
<reference evidence="1 2" key="1">
    <citation type="submission" date="2017-02" db="EMBL/GenBank/DDBJ databases">
        <authorList>
            <person name="Peterson S.W."/>
        </authorList>
    </citation>
    <scope>NUCLEOTIDE SEQUENCE [LARGE SCALE GENOMIC DNA]</scope>
    <source>
        <strain evidence="1 2">ATCC 27749</strain>
    </source>
</reference>
<dbReference type="PANTHER" id="PTHR36454:SF1">
    <property type="entry name" value="DUF1015 DOMAIN-CONTAINING PROTEIN"/>
    <property type="match status" value="1"/>
</dbReference>
<keyword evidence="2" id="KW-1185">Reference proteome</keyword>
<proteinExistence type="predicted"/>
<protein>
    <recommendedName>
        <fullName evidence="3">DUF1015 domain-containing protein</fullName>
    </recommendedName>
</protein>
<dbReference type="InterPro" id="IPR008323">
    <property type="entry name" value="UCP033563"/>
</dbReference>
<dbReference type="STRING" id="745368.SAMN02745178_00053"/>
<organism evidence="1 2">
    <name type="scientific">Gemmiger formicilis</name>
    <dbReference type="NCBI Taxonomy" id="745368"/>
    <lineage>
        <taxon>Bacteria</taxon>
        <taxon>Bacillati</taxon>
        <taxon>Bacillota</taxon>
        <taxon>Clostridia</taxon>
        <taxon>Eubacteriales</taxon>
        <taxon>Gemmiger</taxon>
    </lineage>
</organism>
<dbReference type="AlphaFoldDB" id="A0A1T4W7K1"/>
<evidence type="ECO:0008006" key="3">
    <source>
        <dbReference type="Google" id="ProtNLM"/>
    </source>
</evidence>
<dbReference type="Pfam" id="PF06245">
    <property type="entry name" value="DUF1015"/>
    <property type="match status" value="1"/>
</dbReference>
<dbReference type="RefSeq" id="WP_078783078.1">
    <property type="nucleotide sequence ID" value="NZ_FUYF01000001.1"/>
</dbReference>
<accession>A0A1T4W7K1</accession>
<evidence type="ECO:0000313" key="1">
    <source>
        <dbReference type="EMBL" id="SKA72975.1"/>
    </source>
</evidence>
<dbReference type="EMBL" id="FUYF01000001">
    <property type="protein sequence ID" value="SKA72975.1"/>
    <property type="molecule type" value="Genomic_DNA"/>
</dbReference>
<evidence type="ECO:0000313" key="2">
    <source>
        <dbReference type="Proteomes" id="UP000190286"/>
    </source>
</evidence>
<gene>
    <name evidence="1" type="ORF">SAMN02745178_00053</name>
</gene>
<dbReference type="PANTHER" id="PTHR36454">
    <property type="entry name" value="LMO2823 PROTEIN"/>
    <property type="match status" value="1"/>
</dbReference>
<sequence>MSEACFTAADILLPAAGVPLNPWACIAVDQFTSQPEYWQRAEHLADGKPSTLHIVLPEAYLGTPQEAERLESIRRTMEEYRKSVLTRKVHGYVYVERTQMDGTVRQGLVGAVDLDAYDYAKGSKPAIRPSESTVVERIPPRLKVRRGATLETPHVMMLADDADCTLIEPIGLIKNQLPPLYDGELMLGGGHLRGWAVEDPALIAGIDAALAALADPAAFARRWPAAKGQQPMVLAVGDGNHSLATAKAYWEELKPTLSEEQRRTHPARWCLAEVCNVHSPAIEIEPIHRVVFGVGAKELYAALDAWDQQQGSSTTMSDQRLRLADAHGESAVALANPPAPLTVGSVEAFLADFLPAHPGVTVDYIHGESTALALASDPAKPATAILLPDFAKADLFKGVVLGGVLPRKTFSMGHAEEKRYYNECRVIGV</sequence>
<name>A0A1T4W7K1_9FIRM</name>
<dbReference type="GeneID" id="93336553"/>
<dbReference type="OrthoDB" id="6396832at2"/>